<reference evidence="2" key="1">
    <citation type="journal article" date="2023" name="Insect Mol. Biol.">
        <title>Genome sequencing provides insights into the evolution of gene families encoding plant cell wall-degrading enzymes in longhorned beetles.</title>
        <authorList>
            <person name="Shin N.R."/>
            <person name="Okamura Y."/>
            <person name="Kirsch R."/>
            <person name="Pauchet Y."/>
        </authorList>
    </citation>
    <scope>NUCLEOTIDE SEQUENCE</scope>
    <source>
        <strain evidence="2">MMC_N1</strain>
    </source>
</reference>
<dbReference type="InterPro" id="IPR009030">
    <property type="entry name" value="Growth_fac_rcpt_cys_sf"/>
</dbReference>
<feature type="domain" description="EGF-like" evidence="1">
    <location>
        <begin position="302"/>
        <end position="345"/>
    </location>
</feature>
<dbReference type="EMBL" id="JAPWTJ010000059">
    <property type="protein sequence ID" value="KAJ8983831.1"/>
    <property type="molecule type" value="Genomic_DNA"/>
</dbReference>
<dbReference type="InterPro" id="IPR000742">
    <property type="entry name" value="EGF"/>
</dbReference>
<feature type="domain" description="EGF-like" evidence="1">
    <location>
        <begin position="347"/>
        <end position="379"/>
    </location>
</feature>
<dbReference type="Gene3D" id="2.10.25.10">
    <property type="entry name" value="Laminin"/>
    <property type="match status" value="7"/>
</dbReference>
<feature type="domain" description="EGF-like" evidence="1">
    <location>
        <begin position="168"/>
        <end position="199"/>
    </location>
</feature>
<dbReference type="SUPFAM" id="SSF57184">
    <property type="entry name" value="Growth factor receptor domain"/>
    <property type="match status" value="1"/>
</dbReference>
<dbReference type="Proteomes" id="UP001162164">
    <property type="component" value="Unassembled WGS sequence"/>
</dbReference>
<proteinExistence type="predicted"/>
<dbReference type="SMART" id="SM00181">
    <property type="entry name" value="EGF"/>
    <property type="match status" value="8"/>
</dbReference>
<feature type="domain" description="EGF-like" evidence="1">
    <location>
        <begin position="201"/>
        <end position="234"/>
    </location>
</feature>
<comment type="caution">
    <text evidence="2">The sequence shown here is derived from an EMBL/GenBank/DDBJ whole genome shotgun (WGS) entry which is preliminary data.</text>
</comment>
<evidence type="ECO:0000259" key="1">
    <source>
        <dbReference type="SMART" id="SM00181"/>
    </source>
</evidence>
<name>A0ABQ9K178_9CUCU</name>
<dbReference type="PANTHER" id="PTHR24047">
    <property type="entry name" value="FI01909P-RELATED"/>
    <property type="match status" value="1"/>
</dbReference>
<dbReference type="PANTHER" id="PTHR24047:SF32">
    <property type="entry name" value="FI01909P-RELATED"/>
    <property type="match status" value="1"/>
</dbReference>
<sequence>MLLAVSLPFCGGSYLPFASNLKAAWVRREKGVIPRSGNVVDRMRSIQLIQYVEERCLFCFLLVYYVFPPPVLTDWMMIEPEMAFVTQIPNSPLYPSQEIIVKTEPAPEKGYVRVSICCDGWVREEKNHHVQCRPICENKCLANSSCVAPNTCQCNSGFTQLDNKCISRCPDGCLNGKCNGISCSCNWGYVLHSSRLFCLPYCDGGCGPGGECTGPNNCTCAKGYVRDKKTHKCTYTCEGGCGDGICTGINKCSCLEGYKFNAKKCIPQCPKGCKDGECIGPNICSCIKGWNYDLNAGGCKPICDQPCQNGICVAPNTCQCKIATGKCETVCGHGFKFDTTANECVPVCSRGCANGWCEAPEKCACVPGWSLNKNGTVCTPMCSVPCINGNCVAPNECQCNLGYQKPHGEPEATDAYRLARTARMAGAVLPTFATVMKVMSS</sequence>
<protein>
    <recommendedName>
        <fullName evidence="1">EGF-like domain-containing protein</fullName>
    </recommendedName>
</protein>
<feature type="domain" description="EGF-like" evidence="1">
    <location>
        <begin position="236"/>
        <end position="266"/>
    </location>
</feature>
<feature type="domain" description="EGF-like" evidence="1">
    <location>
        <begin position="131"/>
        <end position="166"/>
    </location>
</feature>
<evidence type="ECO:0000313" key="3">
    <source>
        <dbReference type="Proteomes" id="UP001162164"/>
    </source>
</evidence>
<feature type="domain" description="EGF-like" evidence="1">
    <location>
        <begin position="268"/>
        <end position="300"/>
    </location>
</feature>
<organism evidence="2 3">
    <name type="scientific">Molorchus minor</name>
    <dbReference type="NCBI Taxonomy" id="1323400"/>
    <lineage>
        <taxon>Eukaryota</taxon>
        <taxon>Metazoa</taxon>
        <taxon>Ecdysozoa</taxon>
        <taxon>Arthropoda</taxon>
        <taxon>Hexapoda</taxon>
        <taxon>Insecta</taxon>
        <taxon>Pterygota</taxon>
        <taxon>Neoptera</taxon>
        <taxon>Endopterygota</taxon>
        <taxon>Coleoptera</taxon>
        <taxon>Polyphaga</taxon>
        <taxon>Cucujiformia</taxon>
        <taxon>Chrysomeloidea</taxon>
        <taxon>Cerambycidae</taxon>
        <taxon>Lamiinae</taxon>
        <taxon>Monochamini</taxon>
        <taxon>Molorchus</taxon>
    </lineage>
</organism>
<feature type="domain" description="EGF-like" evidence="1">
    <location>
        <begin position="381"/>
        <end position="409"/>
    </location>
</feature>
<accession>A0ABQ9K178</accession>
<keyword evidence="3" id="KW-1185">Reference proteome</keyword>
<dbReference type="InterPro" id="IPR053255">
    <property type="entry name" value="EGF-like_domain"/>
</dbReference>
<evidence type="ECO:0000313" key="2">
    <source>
        <dbReference type="EMBL" id="KAJ8983831.1"/>
    </source>
</evidence>
<gene>
    <name evidence="2" type="ORF">NQ317_008957</name>
</gene>